<evidence type="ECO:0000256" key="6">
    <source>
        <dbReference type="PIRSR" id="PIRSR003085-1"/>
    </source>
</evidence>
<gene>
    <name evidence="7" type="ORF">Y5S_00405</name>
</gene>
<evidence type="ECO:0000313" key="8">
    <source>
        <dbReference type="Proteomes" id="UP000029444"/>
    </source>
</evidence>
<comment type="similarity">
    <text evidence="1">Belongs to the CFA/CMAS family.</text>
</comment>
<evidence type="ECO:0000256" key="1">
    <source>
        <dbReference type="ARBA" id="ARBA00010815"/>
    </source>
</evidence>
<dbReference type="InterPro" id="IPR003333">
    <property type="entry name" value="CMAS"/>
</dbReference>
<dbReference type="AlphaFoldDB" id="A0A095TWK4"/>
<dbReference type="PANTHER" id="PTHR43667:SF2">
    <property type="entry name" value="FATTY ACID C-METHYL TRANSFERASE"/>
    <property type="match status" value="1"/>
</dbReference>
<dbReference type="GO" id="GO:0008168">
    <property type="term" value="F:methyltransferase activity"/>
    <property type="evidence" value="ECO:0007669"/>
    <property type="project" value="UniProtKB-KW"/>
</dbReference>
<keyword evidence="5" id="KW-0443">Lipid metabolism</keyword>
<keyword evidence="4" id="KW-0949">S-adenosyl-L-methionine</keyword>
<dbReference type="Pfam" id="PF02353">
    <property type="entry name" value="CMAS"/>
    <property type="match status" value="1"/>
</dbReference>
<dbReference type="GO" id="GO:0008610">
    <property type="term" value="P:lipid biosynthetic process"/>
    <property type="evidence" value="ECO:0007669"/>
    <property type="project" value="InterPro"/>
</dbReference>
<name>A0A095TWK4_9GAMM</name>
<evidence type="ECO:0000256" key="5">
    <source>
        <dbReference type="ARBA" id="ARBA00023098"/>
    </source>
</evidence>
<evidence type="ECO:0000313" key="7">
    <source>
        <dbReference type="EMBL" id="KGD66738.1"/>
    </source>
</evidence>
<dbReference type="PATRIC" id="fig|1177154.3.peg.408"/>
<reference evidence="7 8" key="1">
    <citation type="submission" date="2012-09" db="EMBL/GenBank/DDBJ databases">
        <title>Genome Sequence of alkane-degrading Bacterium Alcanivorax sp. 19-m-6.</title>
        <authorList>
            <person name="Lai Q."/>
            <person name="Shao Z."/>
        </authorList>
    </citation>
    <scope>NUCLEOTIDE SEQUENCE [LARGE SCALE GENOMIC DNA]</scope>
    <source>
        <strain evidence="7 8">19-m-6</strain>
    </source>
</reference>
<proteinExistence type="inferred from homology"/>
<dbReference type="PANTHER" id="PTHR43667">
    <property type="entry name" value="CYCLOPROPANE-FATTY-ACYL-PHOSPHOLIPID SYNTHASE"/>
    <property type="match status" value="1"/>
</dbReference>
<dbReference type="SUPFAM" id="SSF53335">
    <property type="entry name" value="S-adenosyl-L-methionine-dependent methyltransferases"/>
    <property type="match status" value="1"/>
</dbReference>
<dbReference type="PIRSF" id="PIRSF003085">
    <property type="entry name" value="CMAS"/>
    <property type="match status" value="1"/>
</dbReference>
<dbReference type="InterPro" id="IPR029063">
    <property type="entry name" value="SAM-dependent_MTases_sf"/>
</dbReference>
<comment type="caution">
    <text evidence="7">The sequence shown here is derived from an EMBL/GenBank/DDBJ whole genome shotgun (WGS) entry which is preliminary data.</text>
</comment>
<dbReference type="RefSeq" id="WP_035229880.1">
    <property type="nucleotide sequence ID" value="NZ_ARXV01000001.1"/>
</dbReference>
<dbReference type="InterPro" id="IPR050723">
    <property type="entry name" value="CFA/CMAS"/>
</dbReference>
<accession>A0A095TWK4</accession>
<evidence type="ECO:0000256" key="3">
    <source>
        <dbReference type="ARBA" id="ARBA00022679"/>
    </source>
</evidence>
<keyword evidence="3" id="KW-0808">Transferase</keyword>
<protein>
    <submittedName>
        <fullName evidence="7">Cyclopropane-fatty-acyl-phospholipid synthase</fullName>
    </submittedName>
</protein>
<dbReference type="STRING" id="1177154.Y5S_00405"/>
<organism evidence="7 8">
    <name type="scientific">Alcanivorax nanhaiticus</name>
    <dbReference type="NCBI Taxonomy" id="1177154"/>
    <lineage>
        <taxon>Bacteria</taxon>
        <taxon>Pseudomonadati</taxon>
        <taxon>Pseudomonadota</taxon>
        <taxon>Gammaproteobacteria</taxon>
        <taxon>Oceanospirillales</taxon>
        <taxon>Alcanivoracaceae</taxon>
        <taxon>Alcanivorax</taxon>
    </lineage>
</organism>
<keyword evidence="2" id="KW-0489">Methyltransferase</keyword>
<sequence length="417" mass="46797">MQSGESARNTAAVSDQVSGLAGMARRLVLKQLEALPHGTVRIEEPDGNVLNLGSGSEGGVIQLRDWRTYSMMMSGGALGAAEAYMEGGWDSPDLVAVIRYFAANIQAMRALEGGLARLSKPALKLLHRHNRNSLQGSRRNISAHYDLGNDFFALFLDRSMMYSSAVYPRPDAGLEEAATHKLDLVCQRLELKPGMEVLEIGTGWGGLAIHAAKNYGVNVTTTTISREQARYAREEVAAAGLDERITILEKDYRELEGQYDRVVSIEMIEAVGAEFLPSYFKVLGERLKPEGKLLLQAITVPDQRYDYARKQVDFIKRYIFPGGFLPSVSVMTEHFTRHTDLVATELYDIGLDYARTLHHWRERFLAKLPQIKALGFDERFIRMWDYYLCYCEGAFLERAISTVHIVANGPLWRPDAR</sequence>
<evidence type="ECO:0000256" key="2">
    <source>
        <dbReference type="ARBA" id="ARBA00022603"/>
    </source>
</evidence>
<dbReference type="EMBL" id="ARXV01000001">
    <property type="protein sequence ID" value="KGD66738.1"/>
    <property type="molecule type" value="Genomic_DNA"/>
</dbReference>
<dbReference type="GO" id="GO:0032259">
    <property type="term" value="P:methylation"/>
    <property type="evidence" value="ECO:0007669"/>
    <property type="project" value="UniProtKB-KW"/>
</dbReference>
<dbReference type="CDD" id="cd02440">
    <property type="entry name" value="AdoMet_MTases"/>
    <property type="match status" value="1"/>
</dbReference>
<dbReference type="Gene3D" id="3.40.50.150">
    <property type="entry name" value="Vaccinia Virus protein VP39"/>
    <property type="match status" value="1"/>
</dbReference>
<dbReference type="Proteomes" id="UP000029444">
    <property type="component" value="Unassembled WGS sequence"/>
</dbReference>
<dbReference type="eggNOG" id="COG2230">
    <property type="taxonomic scope" value="Bacteria"/>
</dbReference>
<keyword evidence="8" id="KW-1185">Reference proteome</keyword>
<evidence type="ECO:0000256" key="4">
    <source>
        <dbReference type="ARBA" id="ARBA00022691"/>
    </source>
</evidence>
<dbReference type="OrthoDB" id="9782855at2"/>
<feature type="active site" evidence="6">
    <location>
        <position position="391"/>
    </location>
</feature>